<evidence type="ECO:0000313" key="3">
    <source>
        <dbReference type="Proteomes" id="UP000799436"/>
    </source>
</evidence>
<proteinExistence type="predicted"/>
<keyword evidence="3" id="KW-1185">Reference proteome</keyword>
<accession>A0A6G1KZ40</accession>
<organism evidence="2 3">
    <name type="scientific">Teratosphaeria nubilosa</name>
    <dbReference type="NCBI Taxonomy" id="161662"/>
    <lineage>
        <taxon>Eukaryota</taxon>
        <taxon>Fungi</taxon>
        <taxon>Dikarya</taxon>
        <taxon>Ascomycota</taxon>
        <taxon>Pezizomycotina</taxon>
        <taxon>Dothideomycetes</taxon>
        <taxon>Dothideomycetidae</taxon>
        <taxon>Mycosphaerellales</taxon>
        <taxon>Teratosphaeriaceae</taxon>
        <taxon>Teratosphaeria</taxon>
    </lineage>
</organism>
<feature type="region of interest" description="Disordered" evidence="1">
    <location>
        <begin position="1"/>
        <end position="24"/>
    </location>
</feature>
<evidence type="ECO:0000256" key="1">
    <source>
        <dbReference type="SAM" id="MobiDB-lite"/>
    </source>
</evidence>
<dbReference type="EMBL" id="ML995886">
    <property type="protein sequence ID" value="KAF2765690.1"/>
    <property type="molecule type" value="Genomic_DNA"/>
</dbReference>
<sequence>MTLEPLPRSTDRAVKHSPKDCGRGTSWSSIPSFVVCCLKKVDRPQTKRTSDPDTVTAAVGFCVVPFRSVGVSAVRSACFFQLCLLTLKAFIFVPQNLLLSLVLLLIHSLYYISCFHACPPLSRQSKLAVFLSGYPSSRPTSLYTAIHHSTKYIIRPYQSSLTSQHPRAQNTRQKSADRSCNECKKALRIYHDCITSNIGMARHASMTGACDYATPQSVGRLIFAAVLTVLASSSSWFPTSIYQQPNQYIRLHSTHRSQLCFPGLSVLTVASASRGESISPATRRGQSCYGGRCSNSRSWASSIWRYSQIDGSAGVLELANLDDRKALL</sequence>
<dbReference type="Proteomes" id="UP000799436">
    <property type="component" value="Unassembled WGS sequence"/>
</dbReference>
<gene>
    <name evidence="2" type="ORF">EJ03DRAFT_199982</name>
</gene>
<reference evidence="2" key="1">
    <citation type="journal article" date="2020" name="Stud. Mycol.">
        <title>101 Dothideomycetes genomes: a test case for predicting lifestyles and emergence of pathogens.</title>
        <authorList>
            <person name="Haridas S."/>
            <person name="Albert R."/>
            <person name="Binder M."/>
            <person name="Bloem J."/>
            <person name="Labutti K."/>
            <person name="Salamov A."/>
            <person name="Andreopoulos B."/>
            <person name="Baker S."/>
            <person name="Barry K."/>
            <person name="Bills G."/>
            <person name="Bluhm B."/>
            <person name="Cannon C."/>
            <person name="Castanera R."/>
            <person name="Culley D."/>
            <person name="Daum C."/>
            <person name="Ezra D."/>
            <person name="Gonzalez J."/>
            <person name="Henrissat B."/>
            <person name="Kuo A."/>
            <person name="Liang C."/>
            <person name="Lipzen A."/>
            <person name="Lutzoni F."/>
            <person name="Magnuson J."/>
            <person name="Mondo S."/>
            <person name="Nolan M."/>
            <person name="Ohm R."/>
            <person name="Pangilinan J."/>
            <person name="Park H.-J."/>
            <person name="Ramirez L."/>
            <person name="Alfaro M."/>
            <person name="Sun H."/>
            <person name="Tritt A."/>
            <person name="Yoshinaga Y."/>
            <person name="Zwiers L.-H."/>
            <person name="Turgeon B."/>
            <person name="Goodwin S."/>
            <person name="Spatafora J."/>
            <person name="Crous P."/>
            <person name="Grigoriev I."/>
        </authorList>
    </citation>
    <scope>NUCLEOTIDE SEQUENCE</scope>
    <source>
        <strain evidence="2">CBS 116005</strain>
    </source>
</reference>
<feature type="compositionally biased region" description="Basic and acidic residues" evidence="1">
    <location>
        <begin position="9"/>
        <end position="22"/>
    </location>
</feature>
<dbReference type="AlphaFoldDB" id="A0A6G1KZ40"/>
<protein>
    <submittedName>
        <fullName evidence="2">Uncharacterized protein</fullName>
    </submittedName>
</protein>
<evidence type="ECO:0000313" key="2">
    <source>
        <dbReference type="EMBL" id="KAF2765690.1"/>
    </source>
</evidence>
<name>A0A6G1KZ40_9PEZI</name>